<evidence type="ECO:0000256" key="1">
    <source>
        <dbReference type="ARBA" id="ARBA00023002"/>
    </source>
</evidence>
<dbReference type="EMBL" id="BAABBM010000001">
    <property type="protein sequence ID" value="GAA3885502.1"/>
    <property type="molecule type" value="Genomic_DNA"/>
</dbReference>
<protein>
    <submittedName>
        <fullName evidence="3">FAD-binding oxidoreductase</fullName>
    </submittedName>
</protein>
<comment type="caution">
    <text evidence="3">The sequence shown here is derived from an EMBL/GenBank/DDBJ whole genome shotgun (WGS) entry which is preliminary data.</text>
</comment>
<feature type="domain" description="FAD dependent oxidoreductase" evidence="2">
    <location>
        <begin position="5"/>
        <end position="337"/>
    </location>
</feature>
<dbReference type="Pfam" id="PF01266">
    <property type="entry name" value="DAO"/>
    <property type="match status" value="1"/>
</dbReference>
<sequence>MSNWDIVIVGGGIAGASLGAEVAGKRRTLIIEAEDHCGYHSTGRSAAFFLESYGGPQVAKLSSASAAFLANPTADFADGSFLHKRGGIHLSEGDWPEVPADVTAYRIDRAELDRVVPGLKPHWIKALVEPGCADIDVAALHAGFLRKFRKRGGEVRTSARFESAAFDGQNWTIRLADGSELSANILVDAAGAWADEVAERSGVRRLGIAPKRRTMVQLRVGQTGLKELPLIDDAEGRFYFKGETDNSIWLSPHDEIESDPCDAAPEEIDIATAIDRFQGVVDWPVERVERTWAGLRSFAPDRLPVYGFDTQVSGFFWCAGQGGFGIQTSPAAGKLAASVLLAEEPDPSVAHIDPAVFAPSRFG</sequence>
<dbReference type="RefSeq" id="WP_344697686.1">
    <property type="nucleotide sequence ID" value="NZ_BAABBM010000001.1"/>
</dbReference>
<reference evidence="4" key="1">
    <citation type="journal article" date="2019" name="Int. J. Syst. Evol. Microbiol.">
        <title>The Global Catalogue of Microorganisms (GCM) 10K type strain sequencing project: providing services to taxonomists for standard genome sequencing and annotation.</title>
        <authorList>
            <consortium name="The Broad Institute Genomics Platform"/>
            <consortium name="The Broad Institute Genome Sequencing Center for Infectious Disease"/>
            <person name="Wu L."/>
            <person name="Ma J."/>
        </authorList>
    </citation>
    <scope>NUCLEOTIDE SEQUENCE [LARGE SCALE GENOMIC DNA]</scope>
    <source>
        <strain evidence="4">JCM 17543</strain>
    </source>
</reference>
<evidence type="ECO:0000313" key="3">
    <source>
        <dbReference type="EMBL" id="GAA3885502.1"/>
    </source>
</evidence>
<dbReference type="SUPFAM" id="SSF51905">
    <property type="entry name" value="FAD/NAD(P)-binding domain"/>
    <property type="match status" value="1"/>
</dbReference>
<dbReference type="Gene3D" id="3.30.9.10">
    <property type="entry name" value="D-Amino Acid Oxidase, subunit A, domain 2"/>
    <property type="match status" value="1"/>
</dbReference>
<dbReference type="PANTHER" id="PTHR13847">
    <property type="entry name" value="SARCOSINE DEHYDROGENASE-RELATED"/>
    <property type="match status" value="1"/>
</dbReference>
<dbReference type="Gene3D" id="3.50.50.60">
    <property type="entry name" value="FAD/NAD(P)-binding domain"/>
    <property type="match status" value="1"/>
</dbReference>
<dbReference type="PANTHER" id="PTHR13847:SF287">
    <property type="entry name" value="FAD-DEPENDENT OXIDOREDUCTASE DOMAIN-CONTAINING PROTEIN 1"/>
    <property type="match status" value="1"/>
</dbReference>
<keyword evidence="4" id="KW-1185">Reference proteome</keyword>
<evidence type="ECO:0000313" key="4">
    <source>
        <dbReference type="Proteomes" id="UP001500827"/>
    </source>
</evidence>
<dbReference type="InterPro" id="IPR036188">
    <property type="entry name" value="FAD/NAD-bd_sf"/>
</dbReference>
<dbReference type="InterPro" id="IPR006076">
    <property type="entry name" value="FAD-dep_OxRdtase"/>
</dbReference>
<evidence type="ECO:0000259" key="2">
    <source>
        <dbReference type="Pfam" id="PF01266"/>
    </source>
</evidence>
<dbReference type="Proteomes" id="UP001500827">
    <property type="component" value="Unassembled WGS sequence"/>
</dbReference>
<gene>
    <name evidence="3" type="ORF">GCM10022276_00470</name>
</gene>
<organism evidence="3 4">
    <name type="scientific">Sphingomonas limnosediminicola</name>
    <dbReference type="NCBI Taxonomy" id="940133"/>
    <lineage>
        <taxon>Bacteria</taxon>
        <taxon>Pseudomonadati</taxon>
        <taxon>Pseudomonadota</taxon>
        <taxon>Alphaproteobacteria</taxon>
        <taxon>Sphingomonadales</taxon>
        <taxon>Sphingomonadaceae</taxon>
        <taxon>Sphingomonas</taxon>
    </lineage>
</organism>
<name>A0ABP7KRT1_9SPHN</name>
<accession>A0ABP7KRT1</accession>
<keyword evidence="1" id="KW-0560">Oxidoreductase</keyword>
<proteinExistence type="predicted"/>